<name>A0A2U3VHG8_ODORO</name>
<evidence type="ECO:0000256" key="10">
    <source>
        <dbReference type="ARBA" id="ARBA00022990"/>
    </source>
</evidence>
<dbReference type="Pfam" id="PF10206">
    <property type="entry name" value="WRW"/>
    <property type="match status" value="1"/>
</dbReference>
<dbReference type="GeneID" id="105757055"/>
<evidence type="ECO:0000256" key="1">
    <source>
        <dbReference type="ARBA" id="ARBA00004434"/>
    </source>
</evidence>
<comment type="similarity">
    <text evidence="2">Belongs to the ATPase F chain family.</text>
</comment>
<dbReference type="GO" id="GO:0045259">
    <property type="term" value="C:proton-transporting ATP synthase complex"/>
    <property type="evidence" value="ECO:0007669"/>
    <property type="project" value="UniProtKB-KW"/>
</dbReference>
<evidence type="ECO:0000256" key="7">
    <source>
        <dbReference type="ARBA" id="ARBA00022781"/>
    </source>
</evidence>
<evidence type="ECO:0000256" key="8">
    <source>
        <dbReference type="ARBA" id="ARBA00022792"/>
    </source>
</evidence>
<reference evidence="20" key="1">
    <citation type="submission" date="2025-08" db="UniProtKB">
        <authorList>
            <consortium name="RefSeq"/>
        </authorList>
    </citation>
    <scope>IDENTIFICATION</scope>
</reference>
<protein>
    <recommendedName>
        <fullName evidence="18">ATP synthase F(0) complex subunit f, mitochondrial</fullName>
    </recommendedName>
    <alternativeName>
        <fullName evidence="15">ATP synthase membrane subunit f</fullName>
    </alternativeName>
</protein>
<evidence type="ECO:0000256" key="3">
    <source>
        <dbReference type="ARBA" id="ARBA00022448"/>
    </source>
</evidence>
<dbReference type="GO" id="GO:0046933">
    <property type="term" value="F:proton-transporting ATP synthase activity, rotational mechanism"/>
    <property type="evidence" value="ECO:0007669"/>
    <property type="project" value="TreeGrafter"/>
</dbReference>
<evidence type="ECO:0000256" key="5">
    <source>
        <dbReference type="ARBA" id="ARBA00022553"/>
    </source>
</evidence>
<keyword evidence="6" id="KW-0812">Transmembrane</keyword>
<dbReference type="RefSeq" id="XP_004394249.1">
    <property type="nucleotide sequence ID" value="XM_004394192.1"/>
</dbReference>
<keyword evidence="12" id="KW-0496">Mitochondrion</keyword>
<evidence type="ECO:0000256" key="18">
    <source>
        <dbReference type="ARBA" id="ARBA00070733"/>
    </source>
</evidence>
<keyword evidence="10" id="KW-0007">Acetylation</keyword>
<evidence type="ECO:0000256" key="16">
    <source>
        <dbReference type="ARBA" id="ARBA00054012"/>
    </source>
</evidence>
<keyword evidence="8" id="KW-0999">Mitochondrion inner membrane</keyword>
<keyword evidence="5" id="KW-0597">Phosphoprotein</keyword>
<keyword evidence="4" id="KW-0138">CF(0)</keyword>
<proteinExistence type="inferred from homology"/>
<dbReference type="PANTHER" id="PTHR13080:SF16">
    <property type="entry name" value="ATP SYNTHASE SUBUNIT F, MITOCHONDRIAL"/>
    <property type="match status" value="1"/>
</dbReference>
<evidence type="ECO:0000256" key="2">
    <source>
        <dbReference type="ARBA" id="ARBA00005895"/>
    </source>
</evidence>
<keyword evidence="9" id="KW-1133">Transmembrane helix</keyword>
<gene>
    <name evidence="20" type="primary">ATP5J2</name>
</gene>
<dbReference type="CTD" id="9551"/>
<evidence type="ECO:0000256" key="9">
    <source>
        <dbReference type="ARBA" id="ARBA00022989"/>
    </source>
</evidence>
<dbReference type="PANTHER" id="PTHR13080">
    <property type="entry name" value="ATP SYNTHASE F CHAIN, MITOCHONDRIAL-RELATED"/>
    <property type="match status" value="1"/>
</dbReference>
<dbReference type="InterPro" id="IPR019344">
    <property type="entry name" value="F1F0-ATPsyn_F_prd"/>
</dbReference>
<organism evidence="19 20">
    <name type="scientific">Odobenus rosmarus divergens</name>
    <name type="common">Pacific walrus</name>
    <dbReference type="NCBI Taxonomy" id="9708"/>
    <lineage>
        <taxon>Eukaryota</taxon>
        <taxon>Metazoa</taxon>
        <taxon>Chordata</taxon>
        <taxon>Craniata</taxon>
        <taxon>Vertebrata</taxon>
        <taxon>Euteleostomi</taxon>
        <taxon>Mammalia</taxon>
        <taxon>Eutheria</taxon>
        <taxon>Laurasiatheria</taxon>
        <taxon>Carnivora</taxon>
        <taxon>Caniformia</taxon>
        <taxon>Pinnipedia</taxon>
        <taxon>Odobenidae</taxon>
        <taxon>Odobenus</taxon>
    </lineage>
</organism>
<keyword evidence="19" id="KW-1185">Reference proteome</keyword>
<evidence type="ECO:0000256" key="15">
    <source>
        <dbReference type="ARBA" id="ARBA00032201"/>
    </source>
</evidence>
<keyword evidence="7" id="KW-0375">Hydrogen ion transport</keyword>
<comment type="subcellular location">
    <subcellularLocation>
        <location evidence="1">Mitochondrion inner membrane</location>
        <topology evidence="1">Single-pass membrane protein</topology>
    </subcellularLocation>
</comment>
<dbReference type="Proteomes" id="UP000245340">
    <property type="component" value="Unplaced"/>
</dbReference>
<comment type="function">
    <text evidence="16">Subunit f, of the mitochondrial membrane ATP synthase complex (F(1)F(0) ATP synthase or Complex V) that produces ATP from ADP in the presence of a proton gradient across the membrane which is generated by electron transport complexes of the respiratory chain. ATP synthase complex consist of a soluble F(1) head domain - the catalytic core - and a membrane F(1) domain - the membrane proton channel. These two domains are linked by a central stalk rotating inside the F(1) region and a stationary peripheral stalk. During catalysis, ATP synthesis in the catalytic domain of F(1) is coupled via a rotary mechanism of the central stalk subunits to proton translocation. In vivo, can only synthesize ATP although its ATP hydrolase activity can be activated artificially in vitro. Part of the complex F(0) domain.</text>
</comment>
<dbReference type="GO" id="GO:0042776">
    <property type="term" value="P:proton motive force-driven mitochondrial ATP synthesis"/>
    <property type="evidence" value="ECO:0007669"/>
    <property type="project" value="TreeGrafter"/>
</dbReference>
<keyword evidence="14" id="KW-0066">ATP synthesis</keyword>
<dbReference type="AlphaFoldDB" id="A0A2U3VHG8"/>
<keyword evidence="13" id="KW-0472">Membrane</keyword>
<keyword evidence="11" id="KW-0406">Ion transport</keyword>
<sequence>MASVVPLKEKKLMDVKLGELPSWILMRDFTPKGIAGAFRREHERLRKYH</sequence>
<keyword evidence="3" id="KW-0813">Transport</keyword>
<comment type="subunit">
    <text evidence="17">Component of the ATP synthase complex composed at least of ATP5F1A/subunit alpha, ATP5F1B/subunit beta, ATP5MC1/subunit c (homooctomer), MT-ATP6/subunit a, MT-ATP8/subunit 8, ATP5ME/subunit e, ATP5MF/subunit f, ATP5MG/subunit g, ATP5MK/subunit k, ATP5MJ/subunit j, ATP5F1C/subunit gamma, ATP5F1D/subunit delta, ATP5F1E/subunit epsilon, ATP5PF/subunit F6, ATP5PB/subunit b, ATP5PD/subunit d, ATP5PO/subunit OSCP. ATP synthase complex consists of a soluble F(1) head domain (subunits alpha(3) and beta(3)) - the catalytic core - and a membrane F(0) domain - the membrane proton channel (subunits c, a, 8, e, f, g, k and j). These two domains are linked by a central stalk (subunits gamma, delta, and epsilon) rotating inside the F1 region and a stationary peripheral stalk (subunits F6, b, d, and OSCP).</text>
</comment>
<dbReference type="GO" id="GO:0005743">
    <property type="term" value="C:mitochondrial inner membrane"/>
    <property type="evidence" value="ECO:0007669"/>
    <property type="project" value="UniProtKB-SubCell"/>
</dbReference>
<evidence type="ECO:0000256" key="6">
    <source>
        <dbReference type="ARBA" id="ARBA00022692"/>
    </source>
</evidence>
<evidence type="ECO:0000256" key="13">
    <source>
        <dbReference type="ARBA" id="ARBA00023136"/>
    </source>
</evidence>
<evidence type="ECO:0000256" key="4">
    <source>
        <dbReference type="ARBA" id="ARBA00022547"/>
    </source>
</evidence>
<evidence type="ECO:0000256" key="11">
    <source>
        <dbReference type="ARBA" id="ARBA00023065"/>
    </source>
</evidence>
<evidence type="ECO:0000256" key="12">
    <source>
        <dbReference type="ARBA" id="ARBA00023128"/>
    </source>
</evidence>
<evidence type="ECO:0000313" key="19">
    <source>
        <dbReference type="Proteomes" id="UP000245340"/>
    </source>
</evidence>
<evidence type="ECO:0000256" key="14">
    <source>
        <dbReference type="ARBA" id="ARBA00023310"/>
    </source>
</evidence>
<accession>A0A2U3VHG8</accession>
<evidence type="ECO:0000313" key="20">
    <source>
        <dbReference type="RefSeq" id="XP_004394249.1"/>
    </source>
</evidence>
<evidence type="ECO:0000256" key="17">
    <source>
        <dbReference type="ARBA" id="ARBA00064647"/>
    </source>
</evidence>